<dbReference type="AlphaFoldDB" id="A0AA50S1U0"/>
<feature type="transmembrane region" description="Helical" evidence="9">
    <location>
        <begin position="6"/>
        <end position="24"/>
    </location>
</feature>
<evidence type="ECO:0000256" key="4">
    <source>
        <dbReference type="ARBA" id="ARBA00022597"/>
    </source>
</evidence>
<dbReference type="Gene3D" id="1.20.1280.290">
    <property type="match status" value="2"/>
</dbReference>
<dbReference type="GO" id="GO:0051260">
    <property type="term" value="P:protein homooligomerization"/>
    <property type="evidence" value="ECO:0007669"/>
    <property type="project" value="UniProtKB-ARBA"/>
</dbReference>
<dbReference type="GO" id="GO:0051119">
    <property type="term" value="F:sugar transmembrane transporter activity"/>
    <property type="evidence" value="ECO:0007669"/>
    <property type="project" value="InterPro"/>
</dbReference>
<evidence type="ECO:0000256" key="2">
    <source>
        <dbReference type="ARBA" id="ARBA00007809"/>
    </source>
</evidence>
<dbReference type="InterPro" id="IPR047664">
    <property type="entry name" value="SWEET"/>
</dbReference>
<dbReference type="PANTHER" id="PTHR10791">
    <property type="entry name" value="RAG1-ACTIVATING PROTEIN 1"/>
    <property type="match status" value="1"/>
</dbReference>
<evidence type="ECO:0000256" key="8">
    <source>
        <dbReference type="ARBA" id="ARBA00023136"/>
    </source>
</evidence>
<dbReference type="FunFam" id="1.20.1280.290:FF:000002">
    <property type="entry name" value="Bidirectional sugar transporter SWEET"/>
    <property type="match status" value="1"/>
</dbReference>
<evidence type="ECO:0000256" key="9">
    <source>
        <dbReference type="RuleBase" id="RU910715"/>
    </source>
</evidence>
<keyword evidence="7 9" id="KW-1133">Transmembrane helix</keyword>
<evidence type="ECO:0000256" key="1">
    <source>
        <dbReference type="ARBA" id="ARBA00004127"/>
    </source>
</evidence>
<keyword evidence="5 9" id="KW-0812">Transmembrane</keyword>
<dbReference type="GO" id="GO:0012505">
    <property type="term" value="C:endomembrane system"/>
    <property type="evidence" value="ECO:0007669"/>
    <property type="project" value="UniProtKB-SubCell"/>
</dbReference>
<feature type="transmembrane region" description="Helical" evidence="9">
    <location>
        <begin position="164"/>
        <end position="186"/>
    </location>
</feature>
<evidence type="ECO:0000256" key="7">
    <source>
        <dbReference type="ARBA" id="ARBA00022989"/>
    </source>
</evidence>
<proteinExistence type="evidence at transcript level"/>
<dbReference type="InterPro" id="IPR004316">
    <property type="entry name" value="SWEET_rpt"/>
</dbReference>
<protein>
    <recommendedName>
        <fullName evidence="9">Bidirectional sugar transporter SWEET</fullName>
    </recommendedName>
</protein>
<comment type="subcellular location">
    <subcellularLocation>
        <location evidence="9">Cell membrane</location>
        <topology evidence="9">Multi-pass membrane protein</topology>
    </subcellularLocation>
    <subcellularLocation>
        <location evidence="1">Endomembrane system</location>
        <topology evidence="1">Multi-pass membrane protein</topology>
    </subcellularLocation>
</comment>
<feature type="transmembrane region" description="Helical" evidence="9">
    <location>
        <begin position="69"/>
        <end position="93"/>
    </location>
</feature>
<evidence type="ECO:0000256" key="5">
    <source>
        <dbReference type="ARBA" id="ARBA00022692"/>
    </source>
</evidence>
<keyword evidence="4 9" id="KW-0762">Sugar transport</keyword>
<comment type="similarity">
    <text evidence="2 9">Belongs to the SWEET sugar transporter family.</text>
</comment>
<keyword evidence="3 9" id="KW-0813">Transport</keyword>
<keyword evidence="8 9" id="KW-0472">Membrane</keyword>
<dbReference type="EMBL" id="OR105819">
    <property type="protein sequence ID" value="WME85013.1"/>
    <property type="molecule type" value="mRNA"/>
</dbReference>
<dbReference type="PANTHER" id="PTHR10791:SF130">
    <property type="entry name" value="BIDIRECTIONAL SUGAR TRANSPORTER SWEET6-RELATED"/>
    <property type="match status" value="1"/>
</dbReference>
<keyword evidence="6" id="KW-0677">Repeat</keyword>
<feature type="transmembrane region" description="Helical" evidence="9">
    <location>
        <begin position="133"/>
        <end position="152"/>
    </location>
</feature>
<comment type="function">
    <text evidence="9">Mediates both low-affinity uptake and efflux of sugar across the membrane.</text>
</comment>
<feature type="transmembrane region" description="Helical" evidence="9">
    <location>
        <begin position="100"/>
        <end position="121"/>
    </location>
</feature>
<evidence type="ECO:0000256" key="6">
    <source>
        <dbReference type="ARBA" id="ARBA00022737"/>
    </source>
</evidence>
<name>A0AA50S1U0_9ERIC</name>
<feature type="transmembrane region" description="Helical" evidence="9">
    <location>
        <begin position="45"/>
        <end position="63"/>
    </location>
</feature>
<reference evidence="10" key="1">
    <citation type="submission" date="2023-06" db="EMBL/GenBank/DDBJ databases">
        <title>Cloning and expression analysis of SWEET7 and SWEET16 genes associated with nectar in the spur of Impatiens uliginosa.</title>
        <authorList>
            <person name="Zhang X."/>
            <person name="Huang H."/>
            <person name="Huang M."/>
        </authorList>
    </citation>
    <scope>NUCLEOTIDE SEQUENCE</scope>
</reference>
<dbReference type="Pfam" id="PF03083">
    <property type="entry name" value="MtN3_slv"/>
    <property type="match status" value="2"/>
</dbReference>
<dbReference type="GO" id="GO:0005886">
    <property type="term" value="C:plasma membrane"/>
    <property type="evidence" value="ECO:0007669"/>
    <property type="project" value="UniProtKB-SubCell"/>
</dbReference>
<accession>A0AA50S1U0</accession>
<evidence type="ECO:0000313" key="10">
    <source>
        <dbReference type="EMBL" id="WME85013.1"/>
    </source>
</evidence>
<sequence length="246" mass="26951">MVSAVHLRFAVGVLGNVISLVLFLSPVPTFIKIYKKKTVEQYSPVPYIATIGNCALWVLYGLPDVTPGSTLVISINGAGFVIQLVYLLIFICYSDKKRRLRIVAVILSELVLVAGLALLVLNLGHTRKLRSRIIGSICIFANVLMYASPLSVMRMVVSTKSVEYMPFSLSLAAFANAVCWTAYALIKFDPNIAVPNGLGMIFGLAQLVLYGAFYKSSKKKQLEEKNAEMIDVSGGYKNEAHNKLPV</sequence>
<evidence type="ECO:0000256" key="3">
    <source>
        <dbReference type="ARBA" id="ARBA00022448"/>
    </source>
</evidence>
<feature type="transmembrane region" description="Helical" evidence="9">
    <location>
        <begin position="192"/>
        <end position="213"/>
    </location>
</feature>
<dbReference type="FunFam" id="1.20.1280.290:FF:000001">
    <property type="entry name" value="Bidirectional sugar transporter SWEET"/>
    <property type="match status" value="1"/>
</dbReference>
<gene>
    <name evidence="10" type="primary">SWEET7</name>
</gene>
<organism evidence="10">
    <name type="scientific">Impatiens uliginosa</name>
    <dbReference type="NCBI Taxonomy" id="253066"/>
    <lineage>
        <taxon>Eukaryota</taxon>
        <taxon>Viridiplantae</taxon>
        <taxon>Streptophyta</taxon>
        <taxon>Embryophyta</taxon>
        <taxon>Tracheophyta</taxon>
        <taxon>Spermatophyta</taxon>
        <taxon>Magnoliopsida</taxon>
        <taxon>eudicotyledons</taxon>
        <taxon>Gunneridae</taxon>
        <taxon>Pentapetalae</taxon>
        <taxon>asterids</taxon>
        <taxon>Ericales</taxon>
        <taxon>Balsaminaceae</taxon>
        <taxon>Impatiens</taxon>
        <taxon>Impatiens subgen. Impatiens</taxon>
        <taxon>Impatiens sect. Racemosae</taxon>
    </lineage>
</organism>